<dbReference type="InterPro" id="IPR003582">
    <property type="entry name" value="ShKT_dom"/>
</dbReference>
<keyword evidence="10" id="KW-0872">Ion channel impairing toxin</keyword>
<dbReference type="InterPro" id="IPR013871">
    <property type="entry name" value="Cysteine_rich_secretory"/>
</dbReference>
<keyword evidence="4" id="KW-0964">Secreted</keyword>
<dbReference type="InterPro" id="IPR001283">
    <property type="entry name" value="CRISP-related"/>
</dbReference>
<dbReference type="Gene3D" id="1.10.10.740">
    <property type="entry name" value="Crisp domain"/>
    <property type="match status" value="1"/>
</dbReference>
<evidence type="ECO:0000256" key="1">
    <source>
        <dbReference type="ARBA" id="ARBA00003967"/>
    </source>
</evidence>
<reference evidence="15" key="1">
    <citation type="journal article" date="2010" name="Mol. Cell. Proteomics">
        <title>Functional and structural diversification of the Anguimorpha lizard venom system.</title>
        <authorList>
            <person name="Fry B.G."/>
            <person name="Winter K."/>
            <person name="Norman J.A."/>
            <person name="Roelants K."/>
            <person name="Nabuurs R.J."/>
            <person name="van Osch M.J."/>
            <person name="Teeuwisse W.M."/>
            <person name="van der Weerd L."/>
            <person name="McNaughtan J.E."/>
            <person name="Kwok H.F."/>
            <person name="Scheib H."/>
            <person name="Greisman L."/>
            <person name="Kochva E."/>
            <person name="Miller L.J."/>
            <person name="Gao F."/>
            <person name="Karas J."/>
            <person name="Scanlon D."/>
            <person name="Lin F."/>
            <person name="Kuruppu S."/>
            <person name="Shaw C."/>
            <person name="Wong L."/>
            <person name="Hodgson W.C."/>
        </authorList>
    </citation>
    <scope>NUCLEOTIDE SEQUENCE</scope>
    <source>
        <strain evidence="15">VMER_CL4Ct1</strain>
        <tissue evidence="15">Mandibular venom gland</tissue>
    </source>
</reference>
<keyword evidence="9" id="KW-0108">Calcium channel impairing toxin</keyword>
<evidence type="ECO:0000259" key="14">
    <source>
        <dbReference type="PROSITE" id="PS51670"/>
    </source>
</evidence>
<comment type="function">
    <text evidence="1">Blocks ryanodine receptors, and potassium channels.</text>
</comment>
<dbReference type="PROSITE" id="PS51670">
    <property type="entry name" value="SHKT"/>
    <property type="match status" value="1"/>
</dbReference>
<feature type="domain" description="ShKT" evidence="14">
    <location>
        <begin position="205"/>
        <end position="237"/>
    </location>
</feature>
<evidence type="ECO:0000256" key="9">
    <source>
        <dbReference type="ARBA" id="ARBA00022831"/>
    </source>
</evidence>
<evidence type="ECO:0000256" key="2">
    <source>
        <dbReference type="ARBA" id="ARBA00004613"/>
    </source>
</evidence>
<evidence type="ECO:0000256" key="11">
    <source>
        <dbReference type="ARBA" id="ARBA00023157"/>
    </source>
</evidence>
<dbReference type="FunFam" id="3.40.33.10:FF:000005">
    <property type="entry name" value="Cysteine-rich secretory protein 2"/>
    <property type="match status" value="1"/>
</dbReference>
<dbReference type="PROSITE" id="PS01009">
    <property type="entry name" value="CRISP_1"/>
    <property type="match status" value="1"/>
</dbReference>
<feature type="signal peptide" evidence="13">
    <location>
        <begin position="1"/>
        <end position="22"/>
    </location>
</feature>
<dbReference type="InterPro" id="IPR035940">
    <property type="entry name" value="CAP_sf"/>
</dbReference>
<evidence type="ECO:0000256" key="3">
    <source>
        <dbReference type="ARBA" id="ARBA00009923"/>
    </source>
</evidence>
<dbReference type="InterPro" id="IPR002413">
    <property type="entry name" value="V5_allergen-like"/>
</dbReference>
<evidence type="ECO:0000256" key="12">
    <source>
        <dbReference type="PROSITE-ProRule" id="PRU01005"/>
    </source>
</evidence>
<dbReference type="GO" id="GO:0015459">
    <property type="term" value="F:potassium channel regulator activity"/>
    <property type="evidence" value="ECO:0007669"/>
    <property type="project" value="UniProtKB-KW"/>
</dbReference>
<dbReference type="InterPro" id="IPR014044">
    <property type="entry name" value="CAP_dom"/>
</dbReference>
<protein>
    <submittedName>
        <fullName evidence="15">CRiSP-Vmer1</fullName>
    </submittedName>
</protein>
<dbReference type="SMART" id="SM00198">
    <property type="entry name" value="SCP"/>
    <property type="match status" value="1"/>
</dbReference>
<evidence type="ECO:0000256" key="4">
    <source>
        <dbReference type="ARBA" id="ARBA00022525"/>
    </source>
</evidence>
<comment type="similarity">
    <text evidence="3">Belongs to the CRISP family.</text>
</comment>
<feature type="chain" id="PRO_5003158960" evidence="13">
    <location>
        <begin position="23"/>
        <end position="242"/>
    </location>
</feature>
<evidence type="ECO:0000256" key="5">
    <source>
        <dbReference type="ARBA" id="ARBA00022656"/>
    </source>
</evidence>
<evidence type="ECO:0000256" key="7">
    <source>
        <dbReference type="ARBA" id="ARBA00022729"/>
    </source>
</evidence>
<dbReference type="CDD" id="cd05383">
    <property type="entry name" value="CAP_CRISP"/>
    <property type="match status" value="1"/>
</dbReference>
<dbReference type="AlphaFoldDB" id="E2E4E6"/>
<comment type="caution">
    <text evidence="12">Lacks conserved residue(s) required for the propagation of feature annotation.</text>
</comment>
<dbReference type="InterPro" id="IPR018244">
    <property type="entry name" value="Allrgn_V5/Tpx1_CS"/>
</dbReference>
<evidence type="ECO:0000256" key="8">
    <source>
        <dbReference type="ARBA" id="ARBA00022773"/>
    </source>
</evidence>
<dbReference type="InterPro" id="IPR042076">
    <property type="entry name" value="Crisp-like_dom"/>
</dbReference>
<evidence type="ECO:0000256" key="10">
    <source>
        <dbReference type="ARBA" id="ARBA00022872"/>
    </source>
</evidence>
<dbReference type="InterPro" id="IPR034117">
    <property type="entry name" value="SCP_CRISP"/>
</dbReference>
<keyword evidence="7 13" id="KW-0732">Signal</keyword>
<name>E2E4E6_VARME</name>
<dbReference type="Pfam" id="PF08562">
    <property type="entry name" value="Crisp"/>
    <property type="match status" value="1"/>
</dbReference>
<dbReference type="PANTHER" id="PTHR10334">
    <property type="entry name" value="CYSTEINE-RICH SECRETORY PROTEIN-RELATED"/>
    <property type="match status" value="1"/>
</dbReference>
<comment type="subcellular location">
    <subcellularLocation>
        <location evidence="2">Secreted</location>
    </subcellularLocation>
</comment>
<keyword evidence="11" id="KW-1015">Disulfide bond</keyword>
<dbReference type="GO" id="GO:0090729">
    <property type="term" value="F:toxin activity"/>
    <property type="evidence" value="ECO:0007669"/>
    <property type="project" value="UniProtKB-KW"/>
</dbReference>
<proteinExistence type="evidence at transcript level"/>
<evidence type="ECO:0000256" key="13">
    <source>
        <dbReference type="SAM" id="SignalP"/>
    </source>
</evidence>
<keyword evidence="8" id="KW-0632">Potassium channel impairing toxin</keyword>
<evidence type="ECO:0000313" key="15">
    <source>
        <dbReference type="EMBL" id="ADK39227.1"/>
    </source>
</evidence>
<dbReference type="SUPFAM" id="SSF55797">
    <property type="entry name" value="PR-1-like"/>
    <property type="match status" value="1"/>
</dbReference>
<organism evidence="15">
    <name type="scientific">Varanus mertensi</name>
    <name type="common">Mertens' water monitor lizard</name>
    <dbReference type="NCBI Taxonomy" id="62044"/>
    <lineage>
        <taxon>Eukaryota</taxon>
        <taxon>Metazoa</taxon>
        <taxon>Chordata</taxon>
        <taxon>Craniata</taxon>
        <taxon>Vertebrata</taxon>
        <taxon>Euteleostomi</taxon>
        <taxon>Lepidosauria</taxon>
        <taxon>Squamata</taxon>
        <taxon>Bifurcata</taxon>
        <taxon>Unidentata</taxon>
        <taxon>Episquamata</taxon>
        <taxon>Toxicofera</taxon>
        <taxon>Anguimorpha</taxon>
        <taxon>Paleoanguimorpha</taxon>
        <taxon>Varanoidea</taxon>
        <taxon>Varanidae</taxon>
        <taxon>Varanus</taxon>
    </lineage>
</organism>
<keyword evidence="6" id="KW-0528">Neurotoxin</keyword>
<dbReference type="GO" id="GO:0005246">
    <property type="term" value="F:calcium channel regulator activity"/>
    <property type="evidence" value="ECO:0007669"/>
    <property type="project" value="UniProtKB-KW"/>
</dbReference>
<keyword evidence="5" id="KW-0800">Toxin</keyword>
<dbReference type="GO" id="GO:0005576">
    <property type="term" value="C:extracellular region"/>
    <property type="evidence" value="ECO:0007669"/>
    <property type="project" value="UniProtKB-SubCell"/>
</dbReference>
<dbReference type="EMBL" id="GU441463">
    <property type="protein sequence ID" value="ADK39227.1"/>
    <property type="molecule type" value="mRNA"/>
</dbReference>
<sequence length="242" mass="27042">MILLKLYLTLAAILCQSRGTTSLDLDDLMTTNPEIQNEIINKHNDLRRTVDPPAKNMLRMSWDNIIAESAKRAALRCNYKEHTSIAERTIGGVVCGENYFMSSNPRTWSSSIQSWFDERNNFMFGFGPTIPGVMVGHYTQVVWYKSYKVGCAINLCPAQSLKYFQVCQYCSGGNVASRKYEPYAIGEPCAACPKDCDNGLCTNPCEYNNEYTSCPDLTKQVGCNHPVTANCNASCQCTTEIQ</sequence>
<dbReference type="PRINTS" id="PR00837">
    <property type="entry name" value="V5TPXLIKE"/>
</dbReference>
<accession>E2E4E6</accession>
<dbReference type="Pfam" id="PF00188">
    <property type="entry name" value="CAP"/>
    <property type="match status" value="1"/>
</dbReference>
<dbReference type="SUPFAM" id="SSF57546">
    <property type="entry name" value="Crisp domain-like"/>
    <property type="match status" value="1"/>
</dbReference>
<dbReference type="Gene3D" id="3.40.33.10">
    <property type="entry name" value="CAP"/>
    <property type="match status" value="1"/>
</dbReference>
<evidence type="ECO:0000256" key="6">
    <source>
        <dbReference type="ARBA" id="ARBA00022699"/>
    </source>
</evidence>
<dbReference type="PRINTS" id="PR00838">
    <property type="entry name" value="V5ALLERGEN"/>
</dbReference>